<protein>
    <submittedName>
        <fullName evidence="1">Uncharacterized protein</fullName>
    </submittedName>
</protein>
<dbReference type="Proteomes" id="UP001551675">
    <property type="component" value="Unassembled WGS sequence"/>
</dbReference>
<sequence length="119" mass="13556">MILHETETPEPVRIRDGVRVAPGETDLPPPFHGVHVAPLQRERDEIHWLQPTPRCTRVRVHEHTCECKATIYELCQAGGLTFIRRTVRGPDGPVVHEGPWLIAAKAERLWQHLLLGQAR</sequence>
<gene>
    <name evidence="1" type="ORF">AB0I59_20620</name>
</gene>
<evidence type="ECO:0000313" key="2">
    <source>
        <dbReference type="Proteomes" id="UP001551675"/>
    </source>
</evidence>
<dbReference type="EMBL" id="JBFALK010000011">
    <property type="protein sequence ID" value="MEV0971040.1"/>
    <property type="molecule type" value="Genomic_DNA"/>
</dbReference>
<comment type="caution">
    <text evidence="1">The sequence shown here is derived from an EMBL/GenBank/DDBJ whole genome shotgun (WGS) entry which is preliminary data.</text>
</comment>
<dbReference type="RefSeq" id="WP_358134969.1">
    <property type="nucleotide sequence ID" value="NZ_JBFALK010000011.1"/>
</dbReference>
<reference evidence="1 2" key="1">
    <citation type="submission" date="2024-06" db="EMBL/GenBank/DDBJ databases">
        <title>The Natural Products Discovery Center: Release of the First 8490 Sequenced Strains for Exploring Actinobacteria Biosynthetic Diversity.</title>
        <authorList>
            <person name="Kalkreuter E."/>
            <person name="Kautsar S.A."/>
            <person name="Yang D."/>
            <person name="Bader C.D."/>
            <person name="Teijaro C.N."/>
            <person name="Fluegel L."/>
            <person name="Davis C.M."/>
            <person name="Simpson J.R."/>
            <person name="Lauterbach L."/>
            <person name="Steele A.D."/>
            <person name="Gui C."/>
            <person name="Meng S."/>
            <person name="Li G."/>
            <person name="Viehrig K."/>
            <person name="Ye F."/>
            <person name="Su P."/>
            <person name="Kiefer A.F."/>
            <person name="Nichols A."/>
            <person name="Cepeda A.J."/>
            <person name="Yan W."/>
            <person name="Fan B."/>
            <person name="Jiang Y."/>
            <person name="Adhikari A."/>
            <person name="Zheng C.-J."/>
            <person name="Schuster L."/>
            <person name="Cowan T.M."/>
            <person name="Smanski M.J."/>
            <person name="Chevrette M.G."/>
            <person name="De Carvalho L.P.S."/>
            <person name="Shen B."/>
        </authorList>
    </citation>
    <scope>NUCLEOTIDE SEQUENCE [LARGE SCALE GENOMIC DNA]</scope>
    <source>
        <strain evidence="1 2">NPDC050100</strain>
    </source>
</reference>
<proteinExistence type="predicted"/>
<keyword evidence="2" id="KW-1185">Reference proteome</keyword>
<accession>A0ABV3GHD1</accession>
<evidence type="ECO:0000313" key="1">
    <source>
        <dbReference type="EMBL" id="MEV0971040.1"/>
    </source>
</evidence>
<organism evidence="1 2">
    <name type="scientific">Microtetraspora glauca</name>
    <dbReference type="NCBI Taxonomy" id="1996"/>
    <lineage>
        <taxon>Bacteria</taxon>
        <taxon>Bacillati</taxon>
        <taxon>Actinomycetota</taxon>
        <taxon>Actinomycetes</taxon>
        <taxon>Streptosporangiales</taxon>
        <taxon>Streptosporangiaceae</taxon>
        <taxon>Microtetraspora</taxon>
    </lineage>
</organism>
<name>A0ABV3GHD1_MICGL</name>